<accession>A0A8B8A5Q4</accession>
<keyword evidence="3" id="KW-1185">Reference proteome</keyword>
<dbReference type="GO" id="GO:0010468">
    <property type="term" value="P:regulation of gene expression"/>
    <property type="evidence" value="ECO:0007669"/>
    <property type="project" value="TreeGrafter"/>
</dbReference>
<dbReference type="AlphaFoldDB" id="A0A8B8A5Q4"/>
<organism evidence="3 4">
    <name type="scientific">Acanthaster planci</name>
    <name type="common">Crown-of-thorns starfish</name>
    <dbReference type="NCBI Taxonomy" id="133434"/>
    <lineage>
        <taxon>Eukaryota</taxon>
        <taxon>Metazoa</taxon>
        <taxon>Echinodermata</taxon>
        <taxon>Eleutherozoa</taxon>
        <taxon>Asterozoa</taxon>
        <taxon>Asteroidea</taxon>
        <taxon>Valvatacea</taxon>
        <taxon>Valvatida</taxon>
        <taxon>Acanthasteridae</taxon>
        <taxon>Acanthaster</taxon>
    </lineage>
</organism>
<protein>
    <submittedName>
        <fullName evidence="4">Uncharacterized protein LOC110990548</fullName>
    </submittedName>
</protein>
<dbReference type="GO" id="GO:0007267">
    <property type="term" value="P:cell-cell signaling"/>
    <property type="evidence" value="ECO:0007669"/>
    <property type="project" value="InterPro"/>
</dbReference>
<evidence type="ECO:0000313" key="3">
    <source>
        <dbReference type="Proteomes" id="UP000694845"/>
    </source>
</evidence>
<dbReference type="PANTHER" id="PTHR11889:SF31">
    <property type="entry name" value="PROTEIN HEDGEHOG"/>
    <property type="match status" value="1"/>
</dbReference>
<dbReference type="GO" id="GO:0005509">
    <property type="term" value="F:calcium ion binding"/>
    <property type="evidence" value="ECO:0007669"/>
    <property type="project" value="TreeGrafter"/>
</dbReference>
<dbReference type="GO" id="GO:0005615">
    <property type="term" value="C:extracellular space"/>
    <property type="evidence" value="ECO:0007669"/>
    <property type="project" value="TreeGrafter"/>
</dbReference>
<dbReference type="GO" id="GO:0005113">
    <property type="term" value="F:patched binding"/>
    <property type="evidence" value="ECO:0007669"/>
    <property type="project" value="TreeGrafter"/>
</dbReference>
<feature type="signal peptide" evidence="1">
    <location>
        <begin position="1"/>
        <end position="27"/>
    </location>
</feature>
<keyword evidence="1" id="KW-0732">Signal</keyword>
<dbReference type="KEGG" id="aplc:110990548"/>
<dbReference type="InterPro" id="IPR000320">
    <property type="entry name" value="Hedgehog_signalling_dom"/>
</dbReference>
<evidence type="ECO:0000313" key="4">
    <source>
        <dbReference type="RefSeq" id="XP_022111291.1"/>
    </source>
</evidence>
<dbReference type="PANTHER" id="PTHR11889">
    <property type="entry name" value="HEDGEHOG"/>
    <property type="match status" value="1"/>
</dbReference>
<dbReference type="InterPro" id="IPR009045">
    <property type="entry name" value="Zn_M74/Hedgehog-like"/>
</dbReference>
<feature type="domain" description="Hedgehog N-terminal signalling" evidence="2">
    <location>
        <begin position="320"/>
        <end position="415"/>
    </location>
</feature>
<dbReference type="RefSeq" id="XP_022111291.1">
    <property type="nucleotide sequence ID" value="XM_022255599.1"/>
</dbReference>
<dbReference type="GO" id="GO:0007224">
    <property type="term" value="P:smoothened signaling pathway"/>
    <property type="evidence" value="ECO:0007669"/>
    <property type="project" value="TreeGrafter"/>
</dbReference>
<dbReference type="SUPFAM" id="SSF55166">
    <property type="entry name" value="Hedgehog/DD-peptidase"/>
    <property type="match status" value="1"/>
</dbReference>
<proteinExistence type="predicted"/>
<evidence type="ECO:0000256" key="1">
    <source>
        <dbReference type="SAM" id="SignalP"/>
    </source>
</evidence>
<reference evidence="4" key="1">
    <citation type="submission" date="2025-08" db="UniProtKB">
        <authorList>
            <consortium name="RefSeq"/>
        </authorList>
    </citation>
    <scope>IDENTIFICATION</scope>
</reference>
<dbReference type="Gene3D" id="3.30.1380.10">
    <property type="match status" value="1"/>
</dbReference>
<dbReference type="OrthoDB" id="10021066at2759"/>
<name>A0A8B8A5Q4_ACAPL</name>
<dbReference type="Proteomes" id="UP000694845">
    <property type="component" value="Unplaced"/>
</dbReference>
<gene>
    <name evidence="4" type="primary">LOC110990548</name>
</gene>
<dbReference type="OMA" id="SRCADRT"/>
<dbReference type="Pfam" id="PF01085">
    <property type="entry name" value="HH_signal"/>
    <property type="match status" value="1"/>
</dbReference>
<dbReference type="GO" id="GO:0001708">
    <property type="term" value="P:cell fate specification"/>
    <property type="evidence" value="ECO:0007669"/>
    <property type="project" value="TreeGrafter"/>
</dbReference>
<dbReference type="GeneID" id="110990548"/>
<feature type="chain" id="PRO_5034248501" evidence="1">
    <location>
        <begin position="28"/>
        <end position="949"/>
    </location>
</feature>
<evidence type="ECO:0000259" key="2">
    <source>
        <dbReference type="Pfam" id="PF01085"/>
    </source>
</evidence>
<dbReference type="InterPro" id="IPR050387">
    <property type="entry name" value="Hedgehog_Signaling"/>
</dbReference>
<sequence length="949" mass="105898">MVFTGQMFLAFLPLAALVLNCIRHVHAESVSFPAGEDFNSLSVDEAEFDPTVFDLSDVKDTGSYLFDSTSIVNKKLSLNFFIRDFISSDIKYFRANPLLFRCIQRIQNDVSQRGQKIVIRKGYQPRRLANLPVDSSTAYHSTGSAVTVGIEPGTSVTIEDLVGIAAQLCVPLFQVSNQDIGIVLFGQSLEIRIQGREEEGPLFDADPTASLSQAEVSQRAWNSIDFAYDPPRVPICLSNASLSSGAVFPPGAVNADGSVGKIHRPITRNDTVDFASLVQYPGTLIAFENEERSAAWCGVEDRSCVDCTAHMKGFALNSRCADRTMSARLMATLKTLGKLVSIEWPGVKLLVLEAWDEAHEGSTYTDGDQPAGSLHYEGRAAKLSLSDGDTSKFSRLAGLATCAAADYVEHNGDHIFVAAKKQAGMTAITVTFPRTELLVVEPPASEAVEYQLPEGFEGTESQRPLFDKDHQLGVLLSDDATVNQFTSEDGRYFRLSPHLLLCYQDLVSQEKKWNTGAKIKVLQGFMTKTEHNNINLLDPRYGSPILGQGMELTYDPEHSDAMVHHPERLMRHAITLCGPSFVEAGFNIGIGLYEDSVFIDMRKTFHTWVENGDLLGPGETEEDFKNEQGRWLVRAVEGRIVDPNDPMLACSTSYQPKKQSIDFVHTAPASVASSADDEKCVPRENTPFCMRTAQHRQEQVERIWKEVTRKHLLHNVGEVRAALEGCVGACSTCKEGEFYSKKVENCNNFLHWVPFGFLEEKDETNLYVRANTELKIAACRRHCIDKTPLFSLMVPTVEKLYRPDPNRSIKERLYAEENNPLPVYELMQKLYAIHASGILTVWVKDVAELNILQEPLKVAMLYNKNVTQVRFYATPLNQASVAGRVADLTAEWTNGGCLDHSRTFLPPYGKVMDLPSGISKRSPEHDLREAMLKRRNNWERRWVLDHPLI</sequence>